<evidence type="ECO:0000313" key="3">
    <source>
        <dbReference type="EMBL" id="MET3616531.1"/>
    </source>
</evidence>
<dbReference type="CDD" id="cd00885">
    <property type="entry name" value="cinA"/>
    <property type="match status" value="1"/>
</dbReference>
<dbReference type="InterPro" id="IPR008136">
    <property type="entry name" value="CinA_C"/>
</dbReference>
<dbReference type="InterPro" id="IPR001453">
    <property type="entry name" value="MoaB/Mog_dom"/>
</dbReference>
<dbReference type="Pfam" id="PF02464">
    <property type="entry name" value="CinA"/>
    <property type="match status" value="1"/>
</dbReference>
<protein>
    <recommendedName>
        <fullName evidence="1">Putative competence-damage inducible protein</fullName>
    </recommendedName>
</protein>
<dbReference type="InterPro" id="IPR036425">
    <property type="entry name" value="MoaB/Mog-like_dom_sf"/>
</dbReference>
<feature type="domain" description="MoaB/Mog" evidence="2">
    <location>
        <begin position="4"/>
        <end position="170"/>
    </location>
</feature>
<comment type="similarity">
    <text evidence="1">Belongs to the CinA family.</text>
</comment>
<proteinExistence type="inferred from homology"/>
<dbReference type="Pfam" id="PF00994">
    <property type="entry name" value="MoCF_biosynth"/>
    <property type="match status" value="1"/>
</dbReference>
<dbReference type="PANTHER" id="PTHR13939">
    <property type="entry name" value="NICOTINAMIDE-NUCLEOTIDE AMIDOHYDROLASE PNCC"/>
    <property type="match status" value="1"/>
</dbReference>
<dbReference type="PANTHER" id="PTHR13939:SF0">
    <property type="entry name" value="NMN AMIDOHYDROLASE-LIKE PROTEIN YFAY"/>
    <property type="match status" value="1"/>
</dbReference>
<dbReference type="Gene3D" id="3.90.950.20">
    <property type="entry name" value="CinA-like"/>
    <property type="match status" value="1"/>
</dbReference>
<dbReference type="SUPFAM" id="SSF53218">
    <property type="entry name" value="Molybdenum cofactor biosynthesis proteins"/>
    <property type="match status" value="1"/>
</dbReference>
<keyword evidence="3" id="KW-0378">Hydrolase</keyword>
<dbReference type="NCBIfam" id="TIGR00199">
    <property type="entry name" value="PncC_domain"/>
    <property type="match status" value="1"/>
</dbReference>
<dbReference type="SMART" id="SM00852">
    <property type="entry name" value="MoCF_biosynth"/>
    <property type="match status" value="1"/>
</dbReference>
<dbReference type="SUPFAM" id="SSF142433">
    <property type="entry name" value="CinA-like"/>
    <property type="match status" value="1"/>
</dbReference>
<name>A0ABV2J6Y1_9FIRM</name>
<dbReference type="EMBL" id="JBEPMA010000001">
    <property type="protein sequence ID" value="MET3616531.1"/>
    <property type="molecule type" value="Genomic_DNA"/>
</dbReference>
<evidence type="ECO:0000256" key="1">
    <source>
        <dbReference type="HAMAP-Rule" id="MF_00226"/>
    </source>
</evidence>
<sequence>MKAAIITIGKELLIGSILNSNSKYISAKLTDLGVEVLKQVSLDDNMEDILEELKTDSKKFDLIILIGGLGPTNDDITRESLAKFLDKKIYLDQTEKKLMEKRFLNNSSKMTSNNLKQICLIEGSTKLNNDWGVALGELIEYEDTTYILLPGPPNEMEPMVDKFIPNIINSTDKIIIKSLDVIGLGESKVEDTIRRLNIEKDNISINTFAHQGFTEIKIIGISQNSENIILDIDTIIDKLYTEFSEHIYSEKNVEVSQILVSVLKKNKLKISFAESITGGMLASSITDIGGAAEIMDSSYVTYSNDSKIQNLDVNPKTLSKYGAISQQTALEMARGLKKRTGTDIAISTTGEAGPKPSETDVGNVYSCIYFDEDKYFLKHYFFNGDRNKIRNRTVNSVLSQLLYVLNKK</sequence>
<dbReference type="InterPro" id="IPR050101">
    <property type="entry name" value="CinA"/>
</dbReference>
<comment type="caution">
    <text evidence="3">The sequence shown here is derived from an EMBL/GenBank/DDBJ whole genome shotgun (WGS) entry which is preliminary data.</text>
</comment>
<dbReference type="NCBIfam" id="TIGR00200">
    <property type="entry name" value="cinA_nterm"/>
    <property type="match status" value="1"/>
</dbReference>
<evidence type="ECO:0000313" key="4">
    <source>
        <dbReference type="Proteomes" id="UP001549162"/>
    </source>
</evidence>
<organism evidence="3 4">
    <name type="scientific">Peptoniphilus olsenii</name>
    <dbReference type="NCBI Taxonomy" id="411570"/>
    <lineage>
        <taxon>Bacteria</taxon>
        <taxon>Bacillati</taxon>
        <taxon>Bacillota</taxon>
        <taxon>Tissierellia</taxon>
        <taxon>Tissierellales</taxon>
        <taxon>Peptoniphilaceae</taxon>
        <taxon>Peptoniphilus</taxon>
    </lineage>
</organism>
<dbReference type="Gene3D" id="3.30.70.2860">
    <property type="match status" value="1"/>
</dbReference>
<dbReference type="PIRSF" id="PIRSF006728">
    <property type="entry name" value="CinA"/>
    <property type="match status" value="1"/>
</dbReference>
<reference evidence="3 4" key="1">
    <citation type="submission" date="2024-06" db="EMBL/GenBank/DDBJ databases">
        <title>Genomic Encyclopedia of Type Strains, Phase IV (KMG-IV): sequencing the most valuable type-strain genomes for metagenomic binning, comparative biology and taxonomic classification.</title>
        <authorList>
            <person name="Goeker M."/>
        </authorList>
    </citation>
    <scope>NUCLEOTIDE SEQUENCE [LARGE SCALE GENOMIC DNA]</scope>
    <source>
        <strain evidence="3 4">DSM 21460</strain>
    </source>
</reference>
<gene>
    <name evidence="1" type="primary">cinA</name>
    <name evidence="3" type="ORF">ABID14_000151</name>
</gene>
<accession>A0ABV2J6Y1</accession>
<dbReference type="Proteomes" id="UP001549162">
    <property type="component" value="Unassembled WGS sequence"/>
</dbReference>
<evidence type="ECO:0000259" key="2">
    <source>
        <dbReference type="SMART" id="SM00852"/>
    </source>
</evidence>
<dbReference type="InterPro" id="IPR036653">
    <property type="entry name" value="CinA-like_C"/>
</dbReference>
<dbReference type="Gene3D" id="3.40.980.10">
    <property type="entry name" value="MoaB/Mog-like domain"/>
    <property type="match status" value="1"/>
</dbReference>
<dbReference type="HAMAP" id="MF_00226_B">
    <property type="entry name" value="CinA_B"/>
    <property type="match status" value="1"/>
</dbReference>
<dbReference type="RefSeq" id="WP_354366538.1">
    <property type="nucleotide sequence ID" value="NZ_JBEPMA010000001.1"/>
</dbReference>
<dbReference type="InterPro" id="IPR008135">
    <property type="entry name" value="Competence-induced_CinA"/>
</dbReference>
<dbReference type="GO" id="GO:0019159">
    <property type="term" value="F:nicotinamide-nucleotide amidase activity"/>
    <property type="evidence" value="ECO:0007669"/>
    <property type="project" value="UniProtKB-EC"/>
</dbReference>
<keyword evidence="4" id="KW-1185">Reference proteome</keyword>